<dbReference type="AlphaFoldDB" id="A0A5N8XFD9"/>
<dbReference type="Pfam" id="PF06314">
    <property type="entry name" value="ADC"/>
    <property type="match status" value="1"/>
</dbReference>
<comment type="caution">
    <text evidence="2">The sequence shown here is derived from an EMBL/GenBank/DDBJ whole genome shotgun (WGS) entry which is preliminary data.</text>
</comment>
<dbReference type="InterPro" id="IPR023375">
    <property type="entry name" value="ADC_dom_sf"/>
</dbReference>
<dbReference type="SUPFAM" id="SSF160104">
    <property type="entry name" value="Acetoacetate decarboxylase-like"/>
    <property type="match status" value="1"/>
</dbReference>
<evidence type="ECO:0000256" key="1">
    <source>
        <dbReference type="SAM" id="MobiDB-lite"/>
    </source>
</evidence>
<evidence type="ECO:0000313" key="2">
    <source>
        <dbReference type="EMBL" id="MPY58240.1"/>
    </source>
</evidence>
<sequence length="275" mass="29260">MTSVTPRTASLYRMPTAFGPHPGPRQRPGGGRWTDPDRGSTVMLSLTVRSDPARLAALLPAPFTLDGDHCTVVAAELRDLPWLAGRGYNVLSVSVPVVHRGRETVHGDLELVTWESLADPIISGREELGFNKVYADVGDLRTDSEAGTVSLSAAWDGFVFAQLSGRAFASPAPDTPPTAPRPGLHHRYVPAPGRWGDADAEEVTCTGFAAAPQTRVASVRTGQGAVAFRTATFEQLPTLHHIVNPLSELPVMGTPCATLTVTTGYADGYDVRVLA</sequence>
<gene>
    <name evidence="2" type="ORF">FNH08_14000</name>
</gene>
<protein>
    <recommendedName>
        <fullName evidence="4">Acetoacetate decarboxylase</fullName>
    </recommendedName>
</protein>
<accession>A0A5N8XFD9</accession>
<dbReference type="Proteomes" id="UP000400924">
    <property type="component" value="Unassembled WGS sequence"/>
</dbReference>
<dbReference type="InterPro" id="IPR010451">
    <property type="entry name" value="Acetoacetate_decarboxylase"/>
</dbReference>
<dbReference type="GO" id="GO:0016829">
    <property type="term" value="F:lyase activity"/>
    <property type="evidence" value="ECO:0007669"/>
    <property type="project" value="InterPro"/>
</dbReference>
<organism evidence="2 3">
    <name type="scientific">Streptomyces spongiae</name>
    <dbReference type="NCBI Taxonomy" id="565072"/>
    <lineage>
        <taxon>Bacteria</taxon>
        <taxon>Bacillati</taxon>
        <taxon>Actinomycetota</taxon>
        <taxon>Actinomycetes</taxon>
        <taxon>Kitasatosporales</taxon>
        <taxon>Streptomycetaceae</taxon>
        <taxon>Streptomyces</taxon>
    </lineage>
</organism>
<dbReference type="OrthoDB" id="4271203at2"/>
<dbReference type="RefSeq" id="WP_152771804.1">
    <property type="nucleotide sequence ID" value="NZ_VJZC01000075.1"/>
</dbReference>
<name>A0A5N8XFD9_9ACTN</name>
<evidence type="ECO:0000313" key="3">
    <source>
        <dbReference type="Proteomes" id="UP000400924"/>
    </source>
</evidence>
<proteinExistence type="predicted"/>
<dbReference type="Gene3D" id="2.40.400.10">
    <property type="entry name" value="Acetoacetate decarboxylase-like"/>
    <property type="match status" value="1"/>
</dbReference>
<dbReference type="EMBL" id="VJZC01000075">
    <property type="protein sequence ID" value="MPY58240.1"/>
    <property type="molecule type" value="Genomic_DNA"/>
</dbReference>
<feature type="region of interest" description="Disordered" evidence="1">
    <location>
        <begin position="1"/>
        <end position="38"/>
    </location>
</feature>
<evidence type="ECO:0008006" key="4">
    <source>
        <dbReference type="Google" id="ProtNLM"/>
    </source>
</evidence>
<reference evidence="2 3" key="1">
    <citation type="submission" date="2019-07" db="EMBL/GenBank/DDBJ databases">
        <title>New species of Amycolatopsis and Streptomyces.</title>
        <authorList>
            <person name="Duangmal K."/>
            <person name="Teo W.F.A."/>
            <person name="Lipun K."/>
        </authorList>
    </citation>
    <scope>NUCLEOTIDE SEQUENCE [LARGE SCALE GENOMIC DNA]</scope>
    <source>
        <strain evidence="2 3">NBRC 106415</strain>
    </source>
</reference>
<keyword evidence="3" id="KW-1185">Reference proteome</keyword>